<dbReference type="AlphaFoldDB" id="A0A1F8B5J3"/>
<dbReference type="STRING" id="1802517.A2892_05635"/>
<evidence type="ECO:0000313" key="1">
    <source>
        <dbReference type="EMBL" id="OGM59313.1"/>
    </source>
</evidence>
<dbReference type="EMBL" id="MGHD01000022">
    <property type="protein sequence ID" value="OGM59313.1"/>
    <property type="molecule type" value="Genomic_DNA"/>
</dbReference>
<protein>
    <submittedName>
        <fullName evidence="1">Uncharacterized protein</fullName>
    </submittedName>
</protein>
<evidence type="ECO:0000313" key="2">
    <source>
        <dbReference type="Proteomes" id="UP000176404"/>
    </source>
</evidence>
<organism evidence="1 2">
    <name type="scientific">Candidatus Woesebacteria bacterium RIFCSPLOWO2_01_FULL_39_10b</name>
    <dbReference type="NCBI Taxonomy" id="1802517"/>
    <lineage>
        <taxon>Bacteria</taxon>
        <taxon>Candidatus Woeseibacteriota</taxon>
    </lineage>
</organism>
<reference evidence="1 2" key="1">
    <citation type="journal article" date="2016" name="Nat. Commun.">
        <title>Thousands of microbial genomes shed light on interconnected biogeochemical processes in an aquifer system.</title>
        <authorList>
            <person name="Anantharaman K."/>
            <person name="Brown C.T."/>
            <person name="Hug L.A."/>
            <person name="Sharon I."/>
            <person name="Castelle C.J."/>
            <person name="Probst A.J."/>
            <person name="Thomas B.C."/>
            <person name="Singh A."/>
            <person name="Wilkins M.J."/>
            <person name="Karaoz U."/>
            <person name="Brodie E.L."/>
            <person name="Williams K.H."/>
            <person name="Hubbard S.S."/>
            <person name="Banfield J.F."/>
        </authorList>
    </citation>
    <scope>NUCLEOTIDE SEQUENCE [LARGE SCALE GENOMIC DNA]</scope>
</reference>
<dbReference type="Proteomes" id="UP000176404">
    <property type="component" value="Unassembled WGS sequence"/>
</dbReference>
<proteinExistence type="predicted"/>
<sequence>MRHENGKDISVEEAIRTLKRRLENCKSRKTGQLNEETKHRLTAAKLALLNQCGKCIYVRRRLIKEKFGSSVELRCRKGHSPADLYFPKAVDICSPDPVCEDFSA</sequence>
<gene>
    <name evidence="1" type="ORF">A2892_05635</name>
</gene>
<name>A0A1F8B5J3_9BACT</name>
<comment type="caution">
    <text evidence="1">The sequence shown here is derived from an EMBL/GenBank/DDBJ whole genome shotgun (WGS) entry which is preliminary data.</text>
</comment>
<accession>A0A1F8B5J3</accession>